<dbReference type="Pfam" id="PF08447">
    <property type="entry name" value="PAS_3"/>
    <property type="match status" value="1"/>
</dbReference>
<dbReference type="SUPFAM" id="SSF55785">
    <property type="entry name" value="PYP-like sensor domain (PAS domain)"/>
    <property type="match status" value="1"/>
</dbReference>
<dbReference type="PANTHER" id="PTHR41523:SF8">
    <property type="entry name" value="ETHYLENE RESPONSE SENSOR PROTEIN"/>
    <property type="match status" value="1"/>
</dbReference>
<evidence type="ECO:0000256" key="5">
    <source>
        <dbReference type="ARBA" id="ARBA00022679"/>
    </source>
</evidence>
<dbReference type="GO" id="GO:0004673">
    <property type="term" value="F:protein histidine kinase activity"/>
    <property type="evidence" value="ECO:0007669"/>
    <property type="project" value="UniProtKB-EC"/>
</dbReference>
<dbReference type="Gene3D" id="3.30.450.20">
    <property type="entry name" value="PAS domain"/>
    <property type="match status" value="1"/>
</dbReference>
<keyword evidence="5" id="KW-0808">Transferase</keyword>
<name>A0AAU7JES7_9HYPH</name>
<evidence type="ECO:0000256" key="2">
    <source>
        <dbReference type="ARBA" id="ARBA00012438"/>
    </source>
</evidence>
<keyword evidence="8" id="KW-0067">ATP-binding</keyword>
<evidence type="ECO:0000259" key="9">
    <source>
        <dbReference type="SMART" id="SM00911"/>
    </source>
</evidence>
<keyword evidence="4" id="KW-0597">Phosphoprotein</keyword>
<sequence>MTLRVDEPLLSGHDAGRRSAFLQAADLGACEIDAAGRLSGCEICWRVLGWRDEARDAGTVSRLLDTIHPEDRDKAAAAIERALCEGARLEIVFRIPGPNGRTRIVGLRGSASADASSRRVLGVIADITDLRRQQDEKRRSEQRDIVVRELGHRLRNLFPVILAMVKLTAQSHCSVADYRLALERRLRALAAAERLLTRGAAESASVEELVRTEIAPFDGDNGHEIVIEGPDVTLRGGMAQSFAMIVHELATNAVKHGSLSVRHGRLRAAWRLQDVPGDGRCFVFTWTERNGPAPQRPSRKGFGSLVIAESGTSLLGGRAKSDLSDEGFTYELLIPFGEELAPDQRRPASRRA</sequence>
<dbReference type="PANTHER" id="PTHR41523">
    <property type="entry name" value="TWO-COMPONENT SYSTEM SENSOR PROTEIN"/>
    <property type="match status" value="1"/>
</dbReference>
<evidence type="ECO:0000256" key="4">
    <source>
        <dbReference type="ARBA" id="ARBA00022553"/>
    </source>
</evidence>
<dbReference type="RefSeq" id="WP_406855705.1">
    <property type="nucleotide sequence ID" value="NZ_CP157484.1"/>
</dbReference>
<dbReference type="GO" id="GO:0005524">
    <property type="term" value="F:ATP binding"/>
    <property type="evidence" value="ECO:0007669"/>
    <property type="project" value="UniProtKB-KW"/>
</dbReference>
<evidence type="ECO:0000256" key="1">
    <source>
        <dbReference type="ARBA" id="ARBA00000085"/>
    </source>
</evidence>
<dbReference type="Pfam" id="PF07536">
    <property type="entry name" value="HWE_HK"/>
    <property type="match status" value="1"/>
</dbReference>
<evidence type="ECO:0000256" key="7">
    <source>
        <dbReference type="ARBA" id="ARBA00022777"/>
    </source>
</evidence>
<dbReference type="SMART" id="SM00911">
    <property type="entry name" value="HWE_HK"/>
    <property type="match status" value="1"/>
</dbReference>
<keyword evidence="7 10" id="KW-0418">Kinase</keyword>
<organism evidence="10">
    <name type="scientific">Alsobacter sp. KACC 23698</name>
    <dbReference type="NCBI Taxonomy" id="3149229"/>
    <lineage>
        <taxon>Bacteria</taxon>
        <taxon>Pseudomonadati</taxon>
        <taxon>Pseudomonadota</taxon>
        <taxon>Alphaproteobacteria</taxon>
        <taxon>Hyphomicrobiales</taxon>
        <taxon>Alsobacteraceae</taxon>
        <taxon>Alsobacter</taxon>
    </lineage>
</organism>
<protein>
    <recommendedName>
        <fullName evidence="3">Blue-light-activated histidine kinase</fullName>
        <ecNumber evidence="2">2.7.13.3</ecNumber>
    </recommendedName>
</protein>
<evidence type="ECO:0000313" key="10">
    <source>
        <dbReference type="EMBL" id="XBO38866.1"/>
    </source>
</evidence>
<accession>A0AAU7JES7</accession>
<dbReference type="InterPro" id="IPR036890">
    <property type="entry name" value="HATPase_C_sf"/>
</dbReference>
<gene>
    <name evidence="10" type="ORF">ABEG18_24770</name>
</gene>
<proteinExistence type="predicted"/>
<dbReference type="InterPro" id="IPR000014">
    <property type="entry name" value="PAS"/>
</dbReference>
<dbReference type="InterPro" id="IPR035965">
    <property type="entry name" value="PAS-like_dom_sf"/>
</dbReference>
<dbReference type="Gene3D" id="3.30.565.10">
    <property type="entry name" value="Histidine kinase-like ATPase, C-terminal domain"/>
    <property type="match status" value="1"/>
</dbReference>
<dbReference type="EMBL" id="CP157484">
    <property type="protein sequence ID" value="XBO38866.1"/>
    <property type="molecule type" value="Genomic_DNA"/>
</dbReference>
<dbReference type="CDD" id="cd00130">
    <property type="entry name" value="PAS"/>
    <property type="match status" value="1"/>
</dbReference>
<comment type="catalytic activity">
    <reaction evidence="1">
        <text>ATP + protein L-histidine = ADP + protein N-phospho-L-histidine.</text>
        <dbReference type="EC" id="2.7.13.3"/>
    </reaction>
</comment>
<evidence type="ECO:0000256" key="6">
    <source>
        <dbReference type="ARBA" id="ARBA00022741"/>
    </source>
</evidence>
<reference evidence="10" key="1">
    <citation type="submission" date="2024-05" db="EMBL/GenBank/DDBJ databases">
        <authorList>
            <person name="Kim S."/>
            <person name="Heo J."/>
            <person name="Choi H."/>
            <person name="Choi Y."/>
            <person name="Kwon S.-W."/>
            <person name="Kim Y."/>
        </authorList>
    </citation>
    <scope>NUCLEOTIDE SEQUENCE</scope>
    <source>
        <strain evidence="10">KACC 23698</strain>
    </source>
</reference>
<dbReference type="AlphaFoldDB" id="A0AAU7JES7"/>
<evidence type="ECO:0000256" key="3">
    <source>
        <dbReference type="ARBA" id="ARBA00021740"/>
    </source>
</evidence>
<dbReference type="EC" id="2.7.13.3" evidence="2"/>
<dbReference type="InterPro" id="IPR011102">
    <property type="entry name" value="Sig_transdc_His_kinase_HWE"/>
</dbReference>
<feature type="domain" description="Signal transduction histidine kinase HWE region" evidence="9">
    <location>
        <begin position="149"/>
        <end position="231"/>
    </location>
</feature>
<keyword evidence="6" id="KW-0547">Nucleotide-binding</keyword>
<dbReference type="InterPro" id="IPR013655">
    <property type="entry name" value="PAS_fold_3"/>
</dbReference>
<evidence type="ECO:0000256" key="8">
    <source>
        <dbReference type="ARBA" id="ARBA00022840"/>
    </source>
</evidence>